<gene>
    <name evidence="2" type="ORF">P43SY_006864</name>
</gene>
<evidence type="ECO:0000313" key="2">
    <source>
        <dbReference type="EMBL" id="KAJ0407546.1"/>
    </source>
</evidence>
<dbReference type="AlphaFoldDB" id="A0AAD5MA19"/>
<keyword evidence="3" id="KW-1185">Reference proteome</keyword>
<evidence type="ECO:0000256" key="1">
    <source>
        <dbReference type="SAM" id="Phobius"/>
    </source>
</evidence>
<keyword evidence="1" id="KW-0812">Transmembrane</keyword>
<proteinExistence type="predicted"/>
<accession>A0AAD5MA19</accession>
<keyword evidence="1" id="KW-0472">Membrane</keyword>
<dbReference type="EMBL" id="JAKCXM010000020">
    <property type="protein sequence ID" value="KAJ0407546.1"/>
    <property type="molecule type" value="Genomic_DNA"/>
</dbReference>
<comment type="caution">
    <text evidence="2">The sequence shown here is derived from an EMBL/GenBank/DDBJ whole genome shotgun (WGS) entry which is preliminary data.</text>
</comment>
<sequence>MGTVDKPVDSTQVVLDKKPAARASPSASSFWSSPTVSLGLKVAAVLFVVGNVIALYVLHFENRPAPSTRFSFSNVATSATGATPKSGEILSLSTLGAARTGAGTTAYLNTATVADPSGAEYCEYINLAPMSVSLAASPVNLISYRRVRGATKESVLTTVSFSPKTKAATVAVDAVTAASVMDAGHTIRGLATVSDSSAVVLTLSDAAPYTVQVLPAAWTAPTNVALEKTKAVTVTTLSMSNVIAPIGPNAFVVAYYESYMTSPYAQRVKVGTLDPTTRAITFSTNAPVFGPANDNDAWTNFGRPQALASSSSASSSAPLAFVIPFYAATSNATLNGARDSGLCLTMASFDRQANAVSAFTSAVCDKRFQPTYLLESLRITPVLLAVVFYDSKNNGALTVVLARVPSAETVATSAPQFRSVYVFAEAVGPFSFGAGWGFWPKPSLALLAGNRLAVSFMNQAASGLPSVKILQFSTASLALKDVTPVLPTTQDAFTLEIEQGGLDGTITHDVIAVGDDSVLTGHLGKRGAATHATVSVVEAFGAPVGVVHKCDGKTKATATISGHAEDVMLAPAQSKLQSGQTYYATTAGYVVSADAAASPAGAEFIVASENKRVLVTVDSKVGYAIDDDTIFVTTA</sequence>
<feature type="transmembrane region" description="Helical" evidence="1">
    <location>
        <begin position="38"/>
        <end position="58"/>
    </location>
</feature>
<keyword evidence="1" id="KW-1133">Transmembrane helix</keyword>
<reference evidence="2" key="1">
    <citation type="submission" date="2021-12" db="EMBL/GenBank/DDBJ databases">
        <title>Prjna785345.</title>
        <authorList>
            <person name="Rujirawat T."/>
            <person name="Krajaejun T."/>
        </authorList>
    </citation>
    <scope>NUCLEOTIDE SEQUENCE</scope>
    <source>
        <strain evidence="2">Pi057C3</strain>
    </source>
</reference>
<dbReference type="Proteomes" id="UP001209570">
    <property type="component" value="Unassembled WGS sequence"/>
</dbReference>
<protein>
    <submittedName>
        <fullName evidence="2">Uncharacterized protein</fullName>
    </submittedName>
</protein>
<evidence type="ECO:0000313" key="3">
    <source>
        <dbReference type="Proteomes" id="UP001209570"/>
    </source>
</evidence>
<organism evidence="2 3">
    <name type="scientific">Pythium insidiosum</name>
    <name type="common">Pythiosis disease agent</name>
    <dbReference type="NCBI Taxonomy" id="114742"/>
    <lineage>
        <taxon>Eukaryota</taxon>
        <taxon>Sar</taxon>
        <taxon>Stramenopiles</taxon>
        <taxon>Oomycota</taxon>
        <taxon>Peronosporomycetes</taxon>
        <taxon>Pythiales</taxon>
        <taxon>Pythiaceae</taxon>
        <taxon>Pythium</taxon>
    </lineage>
</organism>
<name>A0AAD5MA19_PYTIN</name>